<feature type="region of interest" description="Disordered" evidence="4">
    <location>
        <begin position="124"/>
        <end position="168"/>
    </location>
</feature>
<evidence type="ECO:0000256" key="5">
    <source>
        <dbReference type="SAM" id="Phobius"/>
    </source>
</evidence>
<feature type="compositionally biased region" description="Gly residues" evidence="4">
    <location>
        <begin position="132"/>
        <end position="142"/>
    </location>
</feature>
<evidence type="ECO:0000313" key="8">
    <source>
        <dbReference type="Proteomes" id="UP000717515"/>
    </source>
</evidence>
<proteinExistence type="predicted"/>
<dbReference type="InterPro" id="IPR013083">
    <property type="entry name" value="Znf_RING/FYVE/PHD"/>
</dbReference>
<dbReference type="Gene3D" id="3.30.40.10">
    <property type="entry name" value="Zinc/RING finger domain, C3HC4 (zinc finger)"/>
    <property type="match status" value="1"/>
</dbReference>
<feature type="region of interest" description="Disordered" evidence="4">
    <location>
        <begin position="1"/>
        <end position="112"/>
    </location>
</feature>
<dbReference type="CDD" id="cd16495">
    <property type="entry name" value="RING_CH-C4HC3_MARCH"/>
    <property type="match status" value="1"/>
</dbReference>
<comment type="caution">
    <text evidence="7">The sequence shown here is derived from an EMBL/GenBank/DDBJ whole genome shotgun (WGS) entry which is preliminary data.</text>
</comment>
<keyword evidence="2" id="KW-0863">Zinc-finger</keyword>
<keyword evidence="5" id="KW-0472">Membrane</keyword>
<evidence type="ECO:0000256" key="2">
    <source>
        <dbReference type="ARBA" id="ARBA00022771"/>
    </source>
</evidence>
<reference evidence="7" key="1">
    <citation type="submission" date="2021-07" db="EMBL/GenBank/DDBJ databases">
        <title>Draft genome of Mortierella alpina, strain LL118, isolated from an aspen leaf litter sample.</title>
        <authorList>
            <person name="Yang S."/>
            <person name="Vinatzer B.A."/>
        </authorList>
    </citation>
    <scope>NUCLEOTIDE SEQUENCE</scope>
    <source>
        <strain evidence="7">LL118</strain>
    </source>
</reference>
<dbReference type="EMBL" id="JAIFTL010000156">
    <property type="protein sequence ID" value="KAG9322280.1"/>
    <property type="molecule type" value="Genomic_DNA"/>
</dbReference>
<evidence type="ECO:0000313" key="7">
    <source>
        <dbReference type="EMBL" id="KAG9322280.1"/>
    </source>
</evidence>
<dbReference type="AlphaFoldDB" id="A0A9P8A2M9"/>
<evidence type="ECO:0000256" key="1">
    <source>
        <dbReference type="ARBA" id="ARBA00022723"/>
    </source>
</evidence>
<organism evidence="7 8">
    <name type="scientific">Mortierella alpina</name>
    <name type="common">Oleaginous fungus</name>
    <name type="synonym">Mortierella renispora</name>
    <dbReference type="NCBI Taxonomy" id="64518"/>
    <lineage>
        <taxon>Eukaryota</taxon>
        <taxon>Fungi</taxon>
        <taxon>Fungi incertae sedis</taxon>
        <taxon>Mucoromycota</taxon>
        <taxon>Mortierellomycotina</taxon>
        <taxon>Mortierellomycetes</taxon>
        <taxon>Mortierellales</taxon>
        <taxon>Mortierellaceae</taxon>
        <taxon>Mortierella</taxon>
    </lineage>
</organism>
<dbReference type="PANTHER" id="PTHR46347">
    <property type="entry name" value="RING/FYVE/PHD ZINC FINGER SUPERFAMILY PROTEIN"/>
    <property type="match status" value="1"/>
</dbReference>
<dbReference type="PROSITE" id="PS51292">
    <property type="entry name" value="ZF_RING_CH"/>
    <property type="match status" value="1"/>
</dbReference>
<dbReference type="Pfam" id="PF12906">
    <property type="entry name" value="RINGv"/>
    <property type="match status" value="1"/>
</dbReference>
<feature type="compositionally biased region" description="Low complexity" evidence="4">
    <location>
        <begin position="78"/>
        <end position="92"/>
    </location>
</feature>
<sequence>MGAGTTPHSNAGASTSDRNGHTMPLQNTPTAAGNHGPNDEQEPSIHRSYTIDELAQDDPTSYDSHVPEDERRLLPETAAPSSPQQPYPAGSPMQRARPSTPSQQHNSENTTQARFSRVKALFSRSSTTATGSGRGGQVGSGQGHSSDEQVSLTMGHDPHTSGDNESDDRRCRICLESDDDPDSEQGHLISPCLCKGSARYIHLGCLQQWREASPRKESAFSCDTCHYRYSFSRPWMAKVLGNESFLHVVTTLMVLTMVYLCGWVGHGLESSGMWYWKSILTEYPPPSGSGPILILGLDGWDYVWGLIMSAIFGLLFLVIRGEGAEFILIFAAIIMFFFGIFGAFAGIYKLAAKFNKQALDSMRETILEVK</sequence>
<dbReference type="PANTHER" id="PTHR46347:SF1">
    <property type="entry name" value="RING_FYVE_PHD ZINC FINGER SUPERFAMILY PROTEIN"/>
    <property type="match status" value="1"/>
</dbReference>
<dbReference type="SUPFAM" id="SSF57850">
    <property type="entry name" value="RING/U-box"/>
    <property type="match status" value="1"/>
</dbReference>
<gene>
    <name evidence="7" type="ORF">KVV02_006703</name>
</gene>
<accession>A0A9P8A2M9</accession>
<keyword evidence="1" id="KW-0479">Metal-binding</keyword>
<dbReference type="SMART" id="SM00744">
    <property type="entry name" value="RINGv"/>
    <property type="match status" value="1"/>
</dbReference>
<dbReference type="InterPro" id="IPR011016">
    <property type="entry name" value="Znf_RING-CH"/>
</dbReference>
<feature type="transmembrane region" description="Helical" evidence="5">
    <location>
        <begin position="245"/>
        <end position="265"/>
    </location>
</feature>
<protein>
    <recommendedName>
        <fullName evidence="6">RING-CH-type domain-containing protein</fullName>
    </recommendedName>
</protein>
<evidence type="ECO:0000256" key="3">
    <source>
        <dbReference type="ARBA" id="ARBA00022833"/>
    </source>
</evidence>
<feature type="compositionally biased region" description="Basic and acidic residues" evidence="4">
    <location>
        <begin position="65"/>
        <end position="74"/>
    </location>
</feature>
<keyword evidence="5" id="KW-0812">Transmembrane</keyword>
<keyword evidence="5" id="KW-1133">Transmembrane helix</keyword>
<feature type="domain" description="RING-CH-type" evidence="6">
    <location>
        <begin position="163"/>
        <end position="232"/>
    </location>
</feature>
<evidence type="ECO:0000256" key="4">
    <source>
        <dbReference type="SAM" id="MobiDB-lite"/>
    </source>
</evidence>
<feature type="compositionally biased region" description="Polar residues" evidence="4">
    <location>
        <begin position="1"/>
        <end position="17"/>
    </location>
</feature>
<feature type="compositionally biased region" description="Basic and acidic residues" evidence="4">
    <location>
        <begin position="156"/>
        <end position="168"/>
    </location>
</feature>
<name>A0A9P8A2M9_MORAP</name>
<feature type="transmembrane region" description="Helical" evidence="5">
    <location>
        <begin position="302"/>
        <end position="319"/>
    </location>
</feature>
<evidence type="ECO:0000259" key="6">
    <source>
        <dbReference type="PROSITE" id="PS51292"/>
    </source>
</evidence>
<dbReference type="GO" id="GO:0008270">
    <property type="term" value="F:zinc ion binding"/>
    <property type="evidence" value="ECO:0007669"/>
    <property type="project" value="UniProtKB-KW"/>
</dbReference>
<feature type="compositionally biased region" description="Polar residues" evidence="4">
    <location>
        <begin position="97"/>
        <end position="112"/>
    </location>
</feature>
<feature type="transmembrane region" description="Helical" evidence="5">
    <location>
        <begin position="326"/>
        <end position="348"/>
    </location>
</feature>
<keyword evidence="3" id="KW-0862">Zinc</keyword>
<dbReference type="Proteomes" id="UP000717515">
    <property type="component" value="Unassembled WGS sequence"/>
</dbReference>